<comment type="caution">
    <text evidence="1">The sequence shown here is derived from an EMBL/GenBank/DDBJ whole genome shotgun (WGS) entry which is preliminary data.</text>
</comment>
<dbReference type="RefSeq" id="WP_190422184.1">
    <property type="nucleotide sequence ID" value="NZ_JAMPKK010000040.1"/>
</dbReference>
<dbReference type="PANTHER" id="PTHR35586:SF2">
    <property type="entry name" value="SLL1542 PROTEIN"/>
    <property type="match status" value="1"/>
</dbReference>
<organism evidence="1 2">
    <name type="scientific">Funiculus sociatus GB2-A5</name>
    <dbReference type="NCBI Taxonomy" id="2933946"/>
    <lineage>
        <taxon>Bacteria</taxon>
        <taxon>Bacillati</taxon>
        <taxon>Cyanobacteriota</taxon>
        <taxon>Cyanophyceae</taxon>
        <taxon>Coleofasciculales</taxon>
        <taxon>Coleofasciculaceae</taxon>
        <taxon>Funiculus</taxon>
    </lineage>
</organism>
<proteinExistence type="predicted"/>
<dbReference type="PANTHER" id="PTHR35586">
    <property type="entry name" value="SLL1691 PROTEIN"/>
    <property type="match status" value="1"/>
</dbReference>
<gene>
    <name evidence="1" type="ORF">NDI37_17480</name>
</gene>
<dbReference type="NCBIfam" id="TIGR01784">
    <property type="entry name" value="T_den_put_tspse"/>
    <property type="match status" value="1"/>
</dbReference>
<sequence length="264" mass="30431">MKTDSIFYQLFQQFPGIFFELIGQPPSTGDAYEFKSVEVKQTAFRIDGVFLPAEDLPDQPIYFVEVQFQRDTRFYQRFFGETFLYLSQYEQSNDWRGVVLFKTRSQDPGVKPQYRELLTSPRIRRIYLNELGEAAEQSLGVGVVKLIVETRKKAIDTARQLLNKAGQEIADATLRKQIIELIETIVLYKLPKMTRQELEAMFGFSELKQTRIYQEAVEEGEMKAKLESVPRLLAMGLTVEQVAHGLGLTEEQVRQAFSSEQTSD</sequence>
<protein>
    <submittedName>
        <fullName evidence="1">Rpn family recombination-promoting nuclease/putative transposase</fullName>
    </submittedName>
</protein>
<dbReference type="EMBL" id="JAMPKK010000040">
    <property type="protein sequence ID" value="MEP0866256.1"/>
    <property type="molecule type" value="Genomic_DNA"/>
</dbReference>
<name>A0ABV0JUB2_9CYAN</name>
<dbReference type="InterPro" id="IPR010106">
    <property type="entry name" value="RpnA"/>
</dbReference>
<dbReference type="Pfam" id="PF11103">
    <property type="entry name" value="DUF2887"/>
    <property type="match status" value="1"/>
</dbReference>
<dbReference type="InterPro" id="IPR022573">
    <property type="entry name" value="DUF2887"/>
</dbReference>
<evidence type="ECO:0000313" key="1">
    <source>
        <dbReference type="EMBL" id="MEP0866256.1"/>
    </source>
</evidence>
<keyword evidence="2" id="KW-1185">Reference proteome</keyword>
<accession>A0ABV0JUB2</accession>
<dbReference type="Proteomes" id="UP001442494">
    <property type="component" value="Unassembled WGS sequence"/>
</dbReference>
<evidence type="ECO:0000313" key="2">
    <source>
        <dbReference type="Proteomes" id="UP001442494"/>
    </source>
</evidence>
<reference evidence="1 2" key="1">
    <citation type="submission" date="2022-04" db="EMBL/GenBank/DDBJ databases">
        <title>Positive selection, recombination, and allopatry shape intraspecific diversity of widespread and dominant cyanobacteria.</title>
        <authorList>
            <person name="Wei J."/>
            <person name="Shu W."/>
            <person name="Hu C."/>
        </authorList>
    </citation>
    <scope>NUCLEOTIDE SEQUENCE [LARGE SCALE GENOMIC DNA]</scope>
    <source>
        <strain evidence="1 2">GB2-A5</strain>
    </source>
</reference>